<comment type="pathway">
    <text evidence="12">Carbohydrate metabolism; D-ribose degradation; D-ribose 5-phosphate from beta-D-ribopyranose: step 2/2.</text>
</comment>
<comment type="cofactor">
    <cofactor evidence="12">
        <name>Mg(2+)</name>
        <dbReference type="ChEBI" id="CHEBI:18420"/>
    </cofactor>
    <text evidence="12">Requires a divalent cation, most likely magnesium in vivo, as an electrophilic catalyst to aid phosphoryl group transfer. It is the chelate of the metal and the nucleotide that is the actual substrate.</text>
</comment>
<dbReference type="PRINTS" id="PR00990">
    <property type="entry name" value="RIBOKINASE"/>
</dbReference>
<keyword evidence="6 12" id="KW-0547">Nucleotide-binding</keyword>
<dbReference type="PIRSF" id="PIRSF000535">
    <property type="entry name" value="1PFK/6PFK/LacC"/>
    <property type="match status" value="1"/>
</dbReference>
<dbReference type="InterPro" id="IPR011611">
    <property type="entry name" value="PfkB_dom"/>
</dbReference>
<feature type="binding site" evidence="12">
    <location>
        <begin position="240"/>
        <end position="241"/>
    </location>
    <ligand>
        <name>ATP</name>
        <dbReference type="ChEBI" id="CHEBI:30616"/>
    </ligand>
</feature>
<keyword evidence="7 12" id="KW-0418">Kinase</keyword>
<dbReference type="EC" id="2.7.1.15" evidence="2 12"/>
<evidence type="ECO:0000256" key="9">
    <source>
        <dbReference type="ARBA" id="ARBA00022842"/>
    </source>
</evidence>
<dbReference type="Pfam" id="PF00294">
    <property type="entry name" value="PfkB"/>
    <property type="match status" value="1"/>
</dbReference>
<comment type="function">
    <text evidence="12">Catalyzes the phosphorylation of ribose at O-5 in a reaction requiring ATP and magnesium. The resulting D-ribose-5-phosphate can then be used either for sythesis of nucleotides, histidine, and tryptophan, or as a component of the pentose phosphate pathway.</text>
</comment>
<dbReference type="PROSITE" id="PS00584">
    <property type="entry name" value="PFKB_KINASES_2"/>
    <property type="match status" value="1"/>
</dbReference>
<feature type="binding site" evidence="12">
    <location>
        <position position="237"/>
    </location>
    <ligand>
        <name>K(+)</name>
        <dbReference type="ChEBI" id="CHEBI:29103"/>
    </ligand>
</feature>
<dbReference type="CDD" id="cd01174">
    <property type="entry name" value="ribokinase"/>
    <property type="match status" value="1"/>
</dbReference>
<feature type="binding site" evidence="12">
    <location>
        <begin position="209"/>
        <end position="214"/>
    </location>
    <ligand>
        <name>ATP</name>
        <dbReference type="ChEBI" id="CHEBI:30616"/>
    </ligand>
</feature>
<evidence type="ECO:0000256" key="13">
    <source>
        <dbReference type="PIRNR" id="PIRNR000535"/>
    </source>
</evidence>
<accession>A0A6S6R7D6</accession>
<evidence type="ECO:0000256" key="2">
    <source>
        <dbReference type="ARBA" id="ARBA00012035"/>
    </source>
</evidence>
<dbReference type="GO" id="GO:0009024">
    <property type="term" value="F:tagatose-6-phosphate kinase activity"/>
    <property type="evidence" value="ECO:0007669"/>
    <property type="project" value="UniProtKB-EC"/>
</dbReference>
<gene>
    <name evidence="12 14" type="primary">rbsK</name>
    <name evidence="14" type="ORF">acsn021_35060</name>
</gene>
<dbReference type="SUPFAM" id="SSF53613">
    <property type="entry name" value="Ribokinase-like"/>
    <property type="match status" value="1"/>
</dbReference>
<feature type="binding site" evidence="12">
    <location>
        <position position="274"/>
    </location>
    <ligand>
        <name>K(+)</name>
        <dbReference type="ChEBI" id="CHEBI:29103"/>
    </ligand>
</feature>
<dbReference type="UniPathway" id="UPA00916">
    <property type="reaction ID" value="UER00889"/>
</dbReference>
<dbReference type="GO" id="GO:0005988">
    <property type="term" value="P:lactose metabolic process"/>
    <property type="evidence" value="ECO:0007669"/>
    <property type="project" value="UniProtKB-KW"/>
</dbReference>
<protein>
    <recommendedName>
        <fullName evidence="3 12">Ribokinase</fullName>
        <shortName evidence="12">RK</shortName>
        <ecNumber evidence="2 12">2.7.1.15</ecNumber>
    </recommendedName>
</protein>
<evidence type="ECO:0000256" key="8">
    <source>
        <dbReference type="ARBA" id="ARBA00022840"/>
    </source>
</evidence>
<dbReference type="GO" id="GO:0004747">
    <property type="term" value="F:ribokinase activity"/>
    <property type="evidence" value="ECO:0007669"/>
    <property type="project" value="UniProtKB-UniRule"/>
</dbReference>
<evidence type="ECO:0000256" key="5">
    <source>
        <dbReference type="ARBA" id="ARBA00022723"/>
    </source>
</evidence>
<keyword evidence="12" id="KW-0963">Cytoplasm</keyword>
<evidence type="ECO:0000313" key="14">
    <source>
        <dbReference type="EMBL" id="BCJ95937.1"/>
    </source>
</evidence>
<evidence type="ECO:0000256" key="4">
    <source>
        <dbReference type="ARBA" id="ARBA00022679"/>
    </source>
</evidence>
<keyword evidence="8 12" id="KW-0067">ATP-binding</keyword>
<dbReference type="HAMAP" id="MF_01987">
    <property type="entry name" value="Ribokinase"/>
    <property type="match status" value="1"/>
</dbReference>
<dbReference type="InterPro" id="IPR029056">
    <property type="entry name" value="Ribokinase-like"/>
</dbReference>
<keyword evidence="5 12" id="KW-0479">Metal-binding</keyword>
<feature type="binding site" evidence="12">
    <location>
        <position position="265"/>
    </location>
    <ligand>
        <name>ATP</name>
        <dbReference type="ChEBI" id="CHEBI:30616"/>
    </ligand>
</feature>
<reference evidence="14 15" key="1">
    <citation type="journal article" date="2016" name="Int. J. Syst. Evol. Microbiol.">
        <title>Descriptions of Anaerotaenia torta gen. nov., sp. nov. and Anaerocolumna cellulosilytica gen. nov., sp. nov. isolated from a methanogenic reactor of cattle waste.</title>
        <authorList>
            <person name="Uek A."/>
            <person name="Ohtaki Y."/>
            <person name="Kaku N."/>
            <person name="Ueki K."/>
        </authorList>
    </citation>
    <scope>NUCLEOTIDE SEQUENCE [LARGE SCALE GENOMIC DNA]</scope>
    <source>
        <strain evidence="14 15">SN021</strain>
    </source>
</reference>
<keyword evidence="15" id="KW-1185">Reference proteome</keyword>
<keyword evidence="9 12" id="KW-0460">Magnesium</keyword>
<evidence type="ECO:0000256" key="3">
    <source>
        <dbReference type="ARBA" id="ARBA00016943"/>
    </source>
</evidence>
<feature type="binding site" evidence="12">
    <location>
        <begin position="39"/>
        <end position="43"/>
    </location>
    <ligand>
        <name>substrate</name>
    </ligand>
</feature>
<dbReference type="GO" id="GO:0005524">
    <property type="term" value="F:ATP binding"/>
    <property type="evidence" value="ECO:0007669"/>
    <property type="project" value="UniProtKB-UniRule"/>
</dbReference>
<feature type="binding site" evidence="12">
    <location>
        <position position="235"/>
    </location>
    <ligand>
        <name>K(+)</name>
        <dbReference type="ChEBI" id="CHEBI:29103"/>
    </ligand>
</feature>
<comment type="similarity">
    <text evidence="12">Belongs to the carbohydrate kinase PfkB family. Ribokinase subfamily.</text>
</comment>
<dbReference type="Proteomes" id="UP000515561">
    <property type="component" value="Chromosome"/>
</dbReference>
<comment type="activity regulation">
    <text evidence="12">Activated by a monovalent cation that binds near, but not in, the active site. The most likely occupant of the site in vivo is potassium. Ion binding induces a conformational change that may alter substrate affinity.</text>
</comment>
<comment type="subunit">
    <text evidence="12">Homodimer.</text>
</comment>
<dbReference type="GO" id="GO:0005829">
    <property type="term" value="C:cytosol"/>
    <property type="evidence" value="ECO:0007669"/>
    <property type="project" value="TreeGrafter"/>
</dbReference>
<comment type="similarity">
    <text evidence="1">Belongs to the carbohydrate kinase pfkB family.</text>
</comment>
<feature type="binding site" evidence="12">
    <location>
        <position position="183"/>
    </location>
    <ligand>
        <name>ATP</name>
        <dbReference type="ChEBI" id="CHEBI:30616"/>
    </ligand>
</feature>
<dbReference type="InterPro" id="IPR002139">
    <property type="entry name" value="Ribo/fructo_kinase"/>
</dbReference>
<keyword evidence="4 12" id="KW-0808">Transferase</keyword>
<keyword evidence="13" id="KW-0423">Lactose metabolism</keyword>
<dbReference type="GO" id="GO:0019303">
    <property type="term" value="P:D-ribose catabolic process"/>
    <property type="evidence" value="ECO:0007669"/>
    <property type="project" value="UniProtKB-UniRule"/>
</dbReference>
<dbReference type="PANTHER" id="PTHR10584:SF166">
    <property type="entry name" value="RIBOKINASE"/>
    <property type="match status" value="1"/>
</dbReference>
<feature type="binding site" evidence="12">
    <location>
        <begin position="11"/>
        <end position="13"/>
    </location>
    <ligand>
        <name>substrate</name>
    </ligand>
</feature>
<dbReference type="UniPathway" id="UPA00704">
    <property type="reaction ID" value="UER00715"/>
</dbReference>
<dbReference type="EMBL" id="AP023367">
    <property type="protein sequence ID" value="BCJ95937.1"/>
    <property type="molecule type" value="Genomic_DNA"/>
</dbReference>
<dbReference type="InterPro" id="IPR017583">
    <property type="entry name" value="Tagatose/fructose_Pkinase"/>
</dbReference>
<comment type="similarity">
    <text evidence="13">Belongs to the carbohydrate kinase PfkB family. LacC subfamily.</text>
</comment>
<evidence type="ECO:0000256" key="7">
    <source>
        <dbReference type="ARBA" id="ARBA00022777"/>
    </source>
</evidence>
<evidence type="ECO:0000256" key="11">
    <source>
        <dbReference type="ARBA" id="ARBA00023277"/>
    </source>
</evidence>
<feature type="active site" description="Proton acceptor" evidence="12">
    <location>
        <position position="241"/>
    </location>
</feature>
<dbReference type="PANTHER" id="PTHR10584">
    <property type="entry name" value="SUGAR KINASE"/>
    <property type="match status" value="1"/>
</dbReference>
<evidence type="ECO:0000313" key="15">
    <source>
        <dbReference type="Proteomes" id="UP000515561"/>
    </source>
</evidence>
<dbReference type="AlphaFoldDB" id="A0A6S6R7D6"/>
<comment type="catalytic activity">
    <reaction evidence="13">
        <text>D-tagatofuranose 6-phosphate + ATP = D-tagatofuranose 1,6-bisphosphate + ADP + H(+)</text>
        <dbReference type="Rhea" id="RHEA:12420"/>
        <dbReference type="ChEBI" id="CHEBI:15378"/>
        <dbReference type="ChEBI" id="CHEBI:30616"/>
        <dbReference type="ChEBI" id="CHEBI:58694"/>
        <dbReference type="ChEBI" id="CHEBI:58695"/>
        <dbReference type="ChEBI" id="CHEBI:456216"/>
        <dbReference type="EC" id="2.7.1.144"/>
    </reaction>
</comment>
<feature type="binding site" evidence="12">
    <location>
        <position position="241"/>
    </location>
    <ligand>
        <name>substrate</name>
    </ligand>
</feature>
<dbReference type="KEGG" id="acel:acsn021_35060"/>
<evidence type="ECO:0000256" key="10">
    <source>
        <dbReference type="ARBA" id="ARBA00022958"/>
    </source>
</evidence>
<dbReference type="RefSeq" id="WP_184092330.1">
    <property type="nucleotide sequence ID" value="NZ_AP023367.1"/>
</dbReference>
<name>A0A6S6R7D6_9FIRM</name>
<comment type="catalytic activity">
    <reaction evidence="12">
        <text>D-ribose + ATP = D-ribose 5-phosphate + ADP + H(+)</text>
        <dbReference type="Rhea" id="RHEA:13697"/>
        <dbReference type="ChEBI" id="CHEBI:15378"/>
        <dbReference type="ChEBI" id="CHEBI:30616"/>
        <dbReference type="ChEBI" id="CHEBI:47013"/>
        <dbReference type="ChEBI" id="CHEBI:78346"/>
        <dbReference type="ChEBI" id="CHEBI:456216"/>
        <dbReference type="EC" id="2.7.1.15"/>
    </reaction>
</comment>
<feature type="binding site" evidence="12">
    <location>
        <position position="139"/>
    </location>
    <ligand>
        <name>substrate</name>
    </ligand>
</feature>
<dbReference type="InterPro" id="IPR002173">
    <property type="entry name" value="Carboh/pur_kinase_PfkB_CS"/>
</dbReference>
<proteinExistence type="inferred from homology"/>
<dbReference type="GO" id="GO:0046872">
    <property type="term" value="F:metal ion binding"/>
    <property type="evidence" value="ECO:0007669"/>
    <property type="project" value="UniProtKB-KW"/>
</dbReference>
<feature type="binding site" evidence="12">
    <location>
        <position position="276"/>
    </location>
    <ligand>
        <name>K(+)</name>
        <dbReference type="ChEBI" id="CHEBI:29103"/>
    </ligand>
</feature>
<comment type="subcellular location">
    <subcellularLocation>
        <location evidence="12">Cytoplasm</location>
    </subcellularLocation>
</comment>
<keyword evidence="11 12" id="KW-0119">Carbohydrate metabolism</keyword>
<feature type="binding site" evidence="12">
    <location>
        <position position="271"/>
    </location>
    <ligand>
        <name>K(+)</name>
        <dbReference type="ChEBI" id="CHEBI:29103"/>
    </ligand>
</feature>
<organism evidence="14 15">
    <name type="scientific">Anaerocolumna cellulosilytica</name>
    <dbReference type="NCBI Taxonomy" id="433286"/>
    <lineage>
        <taxon>Bacteria</taxon>
        <taxon>Bacillati</taxon>
        <taxon>Bacillota</taxon>
        <taxon>Clostridia</taxon>
        <taxon>Lachnospirales</taxon>
        <taxon>Lachnospiraceae</taxon>
        <taxon>Anaerocolumna</taxon>
    </lineage>
</organism>
<dbReference type="InterPro" id="IPR011877">
    <property type="entry name" value="Ribokinase"/>
</dbReference>
<sequence length="289" mass="31309">MKKITVIGSMNIDMLVQVDKLPVPGETMQCHNYEILPGGKGMNQAVCAAKLGAQVTMAGCLGEDMYRTFLLETLKQNKIETKHIKAVKETSTGMAIVTTSNTDNTIVVVPGANAYVDKSYAASLKKLILASDLVMLQLEIPLDTVYEIIDFCYENAIKVILNPAPGKPLLLKYIDKVTYCIPNETELQLIFHKPYQEVLKEYPGKIIMSAGKDGAYFHDGEKLVHCKAVPAKVVDTTGAGDAFNGAMAVATLAGKTLEEAVNFANQIAAFTISYKGAQGAMPDIDKLIL</sequence>
<comment type="caution">
    <text evidence="12">Lacks conserved residue(s) required for the propagation of feature annotation.</text>
</comment>
<keyword evidence="10 12" id="KW-0630">Potassium</keyword>
<evidence type="ECO:0000256" key="12">
    <source>
        <dbReference type="HAMAP-Rule" id="MF_01987"/>
    </source>
</evidence>
<evidence type="ECO:0000256" key="6">
    <source>
        <dbReference type="ARBA" id="ARBA00022741"/>
    </source>
</evidence>
<dbReference type="GO" id="GO:2001059">
    <property type="term" value="P:D-tagatose 6-phosphate catabolic process"/>
    <property type="evidence" value="ECO:0007669"/>
    <property type="project" value="UniProtKB-UniPathway"/>
</dbReference>
<dbReference type="Gene3D" id="3.40.1190.20">
    <property type="match status" value="1"/>
</dbReference>
<evidence type="ECO:0000256" key="1">
    <source>
        <dbReference type="ARBA" id="ARBA00005380"/>
    </source>
</evidence>
<comment type="pathway">
    <text evidence="13">Carbohydrate metabolism; D-tagatose 6-phosphate degradation; D-glyceraldehyde 3-phosphate and glycerone phosphate from D-tagatose 6-phosphate: step 1/2.</text>
</comment>